<dbReference type="Proteomes" id="UP001165092">
    <property type="component" value="Unassembled WGS sequence"/>
</dbReference>
<feature type="DNA-binding region" description="OmpR/PhoB-type" evidence="3">
    <location>
        <begin position="1"/>
        <end position="91"/>
    </location>
</feature>
<protein>
    <submittedName>
        <fullName evidence="5">SARP family transcriptional regulator</fullName>
    </submittedName>
</protein>
<dbReference type="Pfam" id="PF25872">
    <property type="entry name" value="HTH_77"/>
    <property type="match status" value="1"/>
</dbReference>
<dbReference type="InterPro" id="IPR011990">
    <property type="entry name" value="TPR-like_helical_dom_sf"/>
</dbReference>
<keyword evidence="2 3" id="KW-0238">DNA-binding</keyword>
<dbReference type="InterPro" id="IPR058852">
    <property type="entry name" value="HTH_77"/>
</dbReference>
<name>A0A9W6P9E3_9ACTN</name>
<dbReference type="SUPFAM" id="SSF46894">
    <property type="entry name" value="C-terminal effector domain of the bipartite response regulators"/>
    <property type="match status" value="1"/>
</dbReference>
<dbReference type="PROSITE" id="PS51755">
    <property type="entry name" value="OMPR_PHOB"/>
    <property type="match status" value="1"/>
</dbReference>
<evidence type="ECO:0000313" key="6">
    <source>
        <dbReference type="Proteomes" id="UP001165092"/>
    </source>
</evidence>
<dbReference type="Gene3D" id="3.40.50.300">
    <property type="entry name" value="P-loop containing nucleotide triphosphate hydrolases"/>
    <property type="match status" value="1"/>
</dbReference>
<accession>A0A9W6P9E3</accession>
<comment type="similarity">
    <text evidence="1">Belongs to the AfsR/DnrI/RedD regulatory family.</text>
</comment>
<dbReference type="InterPro" id="IPR041664">
    <property type="entry name" value="AAA_16"/>
</dbReference>
<dbReference type="InterPro" id="IPR005158">
    <property type="entry name" value="BTAD"/>
</dbReference>
<dbReference type="SMART" id="SM00862">
    <property type="entry name" value="Trans_reg_C"/>
    <property type="match status" value="1"/>
</dbReference>
<sequence length="1051" mass="112518">MLGPFELLDGQSRTVALGGRRVETLLARLALSPGELVPAGLLIDDLWGDAPSGGGANALQRLVSRARRAIQEHGAGDVTVQSGPGGYLLTVAPDEVDATVFEGLAAEGRRLLRESDPARAVEPLRGALELWRGVPLAEFDVGFAHAAAQRLGELRLSATEDLFEAELRLGRSAEAAVELARLCAEHPLRERAAGLLMMALNASGRQTDALGAYERIRSALAEELGADPSPWLGELHVGLLRGNSAARQGDGKEQPRSEAARLPARLARFVGRRNELAQLETALERSRLTTLFGSGGVGKTRLAIEYATRLRDRTAERIRFVELAPLRAGTDLAETVAAALGSGQTLLLDRPFPDRNRFDQLVSVLSGDPTLLILDNCEHMLDDVVLFVGRILTDCPQLRILATSREPLAITGEALCHIGPLGVPENVEDAEGAAAIQLFCDRAALVRPGFALTPETVGAVVEICRRLDGLPLAVELAAARLRTMTVRQVADRLDDRFRLLTGGNRTSGVRHRTLRAVLDWSWDLLEEPERVLARRLSVMAGGTTADAAAVVCAGAGLIGDDVLYVLSSLAEKSLVQVLEPEPGEVRYRMPETTRAYCRERLVEAEELVRTEVACTAYLLELAERAGTGLHGRDQPRLLALLDAEHDNLVQAVQRAVVDADLDVAVRLCLALSWYWVMRGRYAEADRWFGALLRFGDGIPVRARAVFAATRVVIPVSLEADRARVTAEAADLADRVGAMADHRLLAMVEPKCWLLVGDYERLAASAERARAHPDPWARAAGIASLGLAAQAAGDVAAAERHVVSALMAFRELGDLWMAGQLISELSDFQSLRGDTLEAVHSLGEALEAVRMVGSPDDLTPILIRRGTEQLRSGMLAEAEASFHQALGSTRSPATEHRILVSVGLARLALARGRPETARVLLADASALLGDASFGVLALRVEVLLQVAALKLEMDATVPAARAAFESAVRLAREFGDKAVQAKAAEVGAQVLLAEGDPQAAARTLGEATRLRGVRDDGSPQVRGLVARLTAALGDEGYRRAYAAGAGTAPLSC</sequence>
<evidence type="ECO:0000259" key="4">
    <source>
        <dbReference type="PROSITE" id="PS51755"/>
    </source>
</evidence>
<gene>
    <name evidence="5" type="ORF">Nans01_38920</name>
</gene>
<evidence type="ECO:0000256" key="3">
    <source>
        <dbReference type="PROSITE-ProRule" id="PRU01091"/>
    </source>
</evidence>
<evidence type="ECO:0000256" key="2">
    <source>
        <dbReference type="ARBA" id="ARBA00023125"/>
    </source>
</evidence>
<dbReference type="Gene3D" id="1.10.10.10">
    <property type="entry name" value="Winged helix-like DNA-binding domain superfamily/Winged helix DNA-binding domain"/>
    <property type="match status" value="1"/>
</dbReference>
<dbReference type="InterPro" id="IPR036388">
    <property type="entry name" value="WH-like_DNA-bd_sf"/>
</dbReference>
<dbReference type="SUPFAM" id="SSF48452">
    <property type="entry name" value="TPR-like"/>
    <property type="match status" value="2"/>
</dbReference>
<dbReference type="EMBL" id="BSQG01000007">
    <property type="protein sequence ID" value="GLU49541.1"/>
    <property type="molecule type" value="Genomic_DNA"/>
</dbReference>
<evidence type="ECO:0000313" key="5">
    <source>
        <dbReference type="EMBL" id="GLU49541.1"/>
    </source>
</evidence>
<dbReference type="GO" id="GO:0003677">
    <property type="term" value="F:DNA binding"/>
    <property type="evidence" value="ECO:0007669"/>
    <property type="project" value="UniProtKB-UniRule"/>
</dbReference>
<dbReference type="SMART" id="SM01043">
    <property type="entry name" value="BTAD"/>
    <property type="match status" value="1"/>
</dbReference>
<dbReference type="InterPro" id="IPR027417">
    <property type="entry name" value="P-loop_NTPase"/>
</dbReference>
<keyword evidence="6" id="KW-1185">Reference proteome</keyword>
<feature type="domain" description="OmpR/PhoB-type" evidence="4">
    <location>
        <begin position="1"/>
        <end position="91"/>
    </location>
</feature>
<reference evidence="5" key="1">
    <citation type="submission" date="2023-02" db="EMBL/GenBank/DDBJ databases">
        <title>Nocardiopsis ansamitocini NBRC 112285.</title>
        <authorList>
            <person name="Ichikawa N."/>
            <person name="Sato H."/>
            <person name="Tonouchi N."/>
        </authorList>
    </citation>
    <scope>NUCLEOTIDE SEQUENCE</scope>
    <source>
        <strain evidence="5">NBRC 112285</strain>
    </source>
</reference>
<dbReference type="AlphaFoldDB" id="A0A9W6P9E3"/>
<dbReference type="Pfam" id="PF03704">
    <property type="entry name" value="BTAD"/>
    <property type="match status" value="1"/>
</dbReference>
<organism evidence="5 6">
    <name type="scientific">Nocardiopsis ansamitocini</name>
    <dbReference type="NCBI Taxonomy" id="1670832"/>
    <lineage>
        <taxon>Bacteria</taxon>
        <taxon>Bacillati</taxon>
        <taxon>Actinomycetota</taxon>
        <taxon>Actinomycetes</taxon>
        <taxon>Streptosporangiales</taxon>
        <taxon>Nocardiopsidaceae</taxon>
        <taxon>Nocardiopsis</taxon>
    </lineage>
</organism>
<dbReference type="Gene3D" id="1.25.40.10">
    <property type="entry name" value="Tetratricopeptide repeat domain"/>
    <property type="match status" value="3"/>
</dbReference>
<dbReference type="PANTHER" id="PTHR47691">
    <property type="entry name" value="REGULATOR-RELATED"/>
    <property type="match status" value="1"/>
</dbReference>
<comment type="caution">
    <text evidence="5">The sequence shown here is derived from an EMBL/GenBank/DDBJ whole genome shotgun (WGS) entry which is preliminary data.</text>
</comment>
<dbReference type="Pfam" id="PF13191">
    <property type="entry name" value="AAA_16"/>
    <property type="match status" value="1"/>
</dbReference>
<dbReference type="InterPro" id="IPR016032">
    <property type="entry name" value="Sig_transdc_resp-reg_C-effctor"/>
</dbReference>
<dbReference type="PANTHER" id="PTHR47691:SF3">
    <property type="entry name" value="HTH-TYPE TRANSCRIPTIONAL REGULATOR RV0890C-RELATED"/>
    <property type="match status" value="1"/>
</dbReference>
<proteinExistence type="inferred from homology"/>
<dbReference type="PRINTS" id="PR00364">
    <property type="entry name" value="DISEASERSIST"/>
</dbReference>
<dbReference type="InterPro" id="IPR001867">
    <property type="entry name" value="OmpR/PhoB-type_DNA-bd"/>
</dbReference>
<evidence type="ECO:0000256" key="1">
    <source>
        <dbReference type="ARBA" id="ARBA00005820"/>
    </source>
</evidence>
<dbReference type="CDD" id="cd15831">
    <property type="entry name" value="BTAD"/>
    <property type="match status" value="1"/>
</dbReference>
<dbReference type="GO" id="GO:0000160">
    <property type="term" value="P:phosphorelay signal transduction system"/>
    <property type="evidence" value="ECO:0007669"/>
    <property type="project" value="InterPro"/>
</dbReference>
<dbReference type="SUPFAM" id="SSF52540">
    <property type="entry name" value="P-loop containing nucleoside triphosphate hydrolases"/>
    <property type="match status" value="1"/>
</dbReference>
<dbReference type="GO" id="GO:0006355">
    <property type="term" value="P:regulation of DNA-templated transcription"/>
    <property type="evidence" value="ECO:0007669"/>
    <property type="project" value="InterPro"/>
</dbReference>